<dbReference type="HOGENOM" id="CLU_2868003_0_0_1"/>
<reference evidence="2 3" key="1">
    <citation type="submission" date="2014-04" db="EMBL/GenBank/DDBJ databases">
        <authorList>
            <consortium name="DOE Joint Genome Institute"/>
            <person name="Kuo A."/>
            <person name="Kohler A."/>
            <person name="Nagy L.G."/>
            <person name="Floudas D."/>
            <person name="Copeland A."/>
            <person name="Barry K.W."/>
            <person name="Cichocki N."/>
            <person name="Veneault-Fourrey C."/>
            <person name="LaButti K."/>
            <person name="Lindquist E.A."/>
            <person name="Lipzen A."/>
            <person name="Lundell T."/>
            <person name="Morin E."/>
            <person name="Murat C."/>
            <person name="Sun H."/>
            <person name="Tunlid A."/>
            <person name="Henrissat B."/>
            <person name="Grigoriev I.V."/>
            <person name="Hibbett D.S."/>
            <person name="Martin F."/>
            <person name="Nordberg H.P."/>
            <person name="Cantor M.N."/>
            <person name="Hua S.X."/>
        </authorList>
    </citation>
    <scope>NUCLEOTIDE SEQUENCE [LARGE SCALE GENOMIC DNA]</scope>
    <source>
        <strain evidence="2 3">LaAM-08-1</strain>
    </source>
</reference>
<proteinExistence type="predicted"/>
<evidence type="ECO:0000256" key="1">
    <source>
        <dbReference type="SAM" id="MobiDB-lite"/>
    </source>
</evidence>
<gene>
    <name evidence="2" type="ORF">K443DRAFT_368527</name>
</gene>
<reference evidence="3" key="2">
    <citation type="submission" date="2015-01" db="EMBL/GenBank/DDBJ databases">
        <title>Evolutionary Origins and Diversification of the Mycorrhizal Mutualists.</title>
        <authorList>
            <consortium name="DOE Joint Genome Institute"/>
            <consortium name="Mycorrhizal Genomics Consortium"/>
            <person name="Kohler A."/>
            <person name="Kuo A."/>
            <person name="Nagy L.G."/>
            <person name="Floudas D."/>
            <person name="Copeland A."/>
            <person name="Barry K.W."/>
            <person name="Cichocki N."/>
            <person name="Veneault-Fourrey C."/>
            <person name="LaButti K."/>
            <person name="Lindquist E.A."/>
            <person name="Lipzen A."/>
            <person name="Lundell T."/>
            <person name="Morin E."/>
            <person name="Murat C."/>
            <person name="Riley R."/>
            <person name="Ohm R."/>
            <person name="Sun H."/>
            <person name="Tunlid A."/>
            <person name="Henrissat B."/>
            <person name="Grigoriev I.V."/>
            <person name="Hibbett D.S."/>
            <person name="Martin F."/>
        </authorList>
    </citation>
    <scope>NUCLEOTIDE SEQUENCE [LARGE SCALE GENOMIC DNA]</scope>
    <source>
        <strain evidence="3">LaAM-08-1</strain>
    </source>
</reference>
<organism evidence="2 3">
    <name type="scientific">Laccaria amethystina LaAM-08-1</name>
    <dbReference type="NCBI Taxonomy" id="1095629"/>
    <lineage>
        <taxon>Eukaryota</taxon>
        <taxon>Fungi</taxon>
        <taxon>Dikarya</taxon>
        <taxon>Basidiomycota</taxon>
        <taxon>Agaricomycotina</taxon>
        <taxon>Agaricomycetes</taxon>
        <taxon>Agaricomycetidae</taxon>
        <taxon>Agaricales</taxon>
        <taxon>Agaricineae</taxon>
        <taxon>Hydnangiaceae</taxon>
        <taxon>Laccaria</taxon>
    </lineage>
</organism>
<name>A0A0C9WJ68_9AGAR</name>
<sequence length="64" mass="7264">MNCLARFSSRQENMITTQHDPNVQFNSHPYHRIEARDLTPLPPVREVFTFLSGNGAPSKPAEDP</sequence>
<dbReference type="EMBL" id="KN838806">
    <property type="protein sequence ID" value="KIJ94169.1"/>
    <property type="molecule type" value="Genomic_DNA"/>
</dbReference>
<evidence type="ECO:0000313" key="2">
    <source>
        <dbReference type="EMBL" id="KIJ94169.1"/>
    </source>
</evidence>
<accession>A0A0C9WJ68</accession>
<keyword evidence="3" id="KW-1185">Reference proteome</keyword>
<evidence type="ECO:0000313" key="3">
    <source>
        <dbReference type="Proteomes" id="UP000054477"/>
    </source>
</evidence>
<feature type="compositionally biased region" description="Polar residues" evidence="1">
    <location>
        <begin position="8"/>
        <end position="25"/>
    </location>
</feature>
<feature type="region of interest" description="Disordered" evidence="1">
    <location>
        <begin position="1"/>
        <end position="25"/>
    </location>
</feature>
<protein>
    <submittedName>
        <fullName evidence="2">Uncharacterized protein</fullName>
    </submittedName>
</protein>
<dbReference type="AlphaFoldDB" id="A0A0C9WJ68"/>
<dbReference type="Proteomes" id="UP000054477">
    <property type="component" value="Unassembled WGS sequence"/>
</dbReference>